<dbReference type="AlphaFoldDB" id="A0A512BBP8"/>
<accession>A0A512BBP8</accession>
<dbReference type="Pfam" id="PF12697">
    <property type="entry name" value="Abhydrolase_6"/>
    <property type="match status" value="1"/>
</dbReference>
<feature type="domain" description="AB hydrolase-1" evidence="1">
    <location>
        <begin position="42"/>
        <end position="206"/>
    </location>
</feature>
<evidence type="ECO:0000313" key="3">
    <source>
        <dbReference type="Proteomes" id="UP000321513"/>
    </source>
</evidence>
<evidence type="ECO:0000259" key="1">
    <source>
        <dbReference type="Pfam" id="PF12697"/>
    </source>
</evidence>
<comment type="caution">
    <text evidence="2">The sequence shown here is derived from an EMBL/GenBank/DDBJ whole genome shotgun (WGS) entry which is preliminary data.</text>
</comment>
<dbReference type="EMBL" id="BJYT01000006">
    <property type="protein sequence ID" value="GEO09352.1"/>
    <property type="molecule type" value="Genomic_DNA"/>
</dbReference>
<name>A0A512BBP8_9BACT</name>
<dbReference type="Proteomes" id="UP000321513">
    <property type="component" value="Unassembled WGS sequence"/>
</dbReference>
<dbReference type="InterPro" id="IPR000073">
    <property type="entry name" value="AB_hydrolase_1"/>
</dbReference>
<dbReference type="InterPro" id="IPR029058">
    <property type="entry name" value="AB_hydrolase_fold"/>
</dbReference>
<dbReference type="SUPFAM" id="SSF53474">
    <property type="entry name" value="alpha/beta-Hydrolases"/>
    <property type="match status" value="1"/>
</dbReference>
<proteinExistence type="predicted"/>
<dbReference type="Gene3D" id="3.40.50.1820">
    <property type="entry name" value="alpha/beta hydrolase"/>
    <property type="match status" value="1"/>
</dbReference>
<reference evidence="2 3" key="1">
    <citation type="submission" date="2019-07" db="EMBL/GenBank/DDBJ databases">
        <title>Whole genome shotgun sequence of Segetibacter aerophilus NBRC 106135.</title>
        <authorList>
            <person name="Hosoyama A."/>
            <person name="Uohara A."/>
            <person name="Ohji S."/>
            <person name="Ichikawa N."/>
        </authorList>
    </citation>
    <scope>NUCLEOTIDE SEQUENCE [LARGE SCALE GENOMIC DNA]</scope>
    <source>
        <strain evidence="2 3">NBRC 106135</strain>
    </source>
</reference>
<organism evidence="2 3">
    <name type="scientific">Segetibacter aerophilus</name>
    <dbReference type="NCBI Taxonomy" id="670293"/>
    <lineage>
        <taxon>Bacteria</taxon>
        <taxon>Pseudomonadati</taxon>
        <taxon>Bacteroidota</taxon>
        <taxon>Chitinophagia</taxon>
        <taxon>Chitinophagales</taxon>
        <taxon>Chitinophagaceae</taxon>
        <taxon>Segetibacter</taxon>
    </lineage>
</organism>
<keyword evidence="3" id="KW-1185">Reference proteome</keyword>
<dbReference type="RefSeq" id="WP_147203477.1">
    <property type="nucleotide sequence ID" value="NZ_BJYT01000006.1"/>
</dbReference>
<sequence length="214" mass="24359">MKKVYFIAGLGADSRAFSFLDLSFCQPVFIDWVTPSLKETLPSYAEKLFACIQDEEATIVGLSFGGMLATEIAKRHPRTKVIVIASSKTYLEIPNYLRFWRHFPIYKFHSNKIKNSAGNFVLSILGAKGTEQKKLQLQIMKESDAVFTRWAMDAVVNWRNTTVPPNVVHIHGTADKLLPYRYVKADYAIKDGEHVMVMDRPKEVSELLKKLITT</sequence>
<gene>
    <name evidence="2" type="ORF">SAE01_18480</name>
</gene>
<protein>
    <recommendedName>
        <fullName evidence="1">AB hydrolase-1 domain-containing protein</fullName>
    </recommendedName>
</protein>
<dbReference type="OrthoDB" id="659408at2"/>
<evidence type="ECO:0000313" key="2">
    <source>
        <dbReference type="EMBL" id="GEO09352.1"/>
    </source>
</evidence>